<dbReference type="GO" id="GO:0015562">
    <property type="term" value="F:efflux transmembrane transporter activity"/>
    <property type="evidence" value="ECO:0007669"/>
    <property type="project" value="TreeGrafter"/>
</dbReference>
<evidence type="ECO:0000313" key="4">
    <source>
        <dbReference type="EMBL" id="MBB5350085.1"/>
    </source>
</evidence>
<dbReference type="NCBIfam" id="TIGR01730">
    <property type="entry name" value="RND_mfp"/>
    <property type="match status" value="1"/>
</dbReference>
<sequence>MLTRIIIPILVLCAGAFFAWRLSIPEAPPEIEHVEPQKLKTEIVELESVDFPVLLDSQGVVRAHHETPLTPTISGTIVAIHSPFEDGAFFKKGDILAELDPADYTAALESARSRLAQAEAALAQEDARARQARLNWEDLGYEEAPSDLVLRVPQLKEARANVDAAKATLDQASRDLDRTKIRAPFDGRVRQRLVGLGQAVGASTELGTVFATDFAEIRLPLTPAQLGFIDLPAHEGDPAVPVTLVDALGETTREAPTTWSARIVRTEGTLDPSSRELFVIARIDDPFGLHSDHPPLRIAQPVRASIVGHTLHNVFVIPRNSLRGVNVIYLVDPVESAIVRQEIDPIWSTATQLVVDQGLENGQWLAITRLPYAPNGAPVQILDSTEPADIATTPEKESADS</sequence>
<dbReference type="GO" id="GO:1990281">
    <property type="term" value="C:efflux pump complex"/>
    <property type="evidence" value="ECO:0007669"/>
    <property type="project" value="TreeGrafter"/>
</dbReference>
<reference evidence="4 5" key="1">
    <citation type="submission" date="2020-08" db="EMBL/GenBank/DDBJ databases">
        <title>Genomic Encyclopedia of Type Strains, Phase IV (KMG-IV): sequencing the most valuable type-strain genomes for metagenomic binning, comparative biology and taxonomic classification.</title>
        <authorList>
            <person name="Goeker M."/>
        </authorList>
    </citation>
    <scope>NUCLEOTIDE SEQUENCE [LARGE SCALE GENOMIC DNA]</scope>
    <source>
        <strain evidence="4 5">YC6886</strain>
    </source>
</reference>
<feature type="coiled-coil region" evidence="2">
    <location>
        <begin position="108"/>
        <end position="182"/>
    </location>
</feature>
<organism evidence="4 5">
    <name type="scientific">Haloferula luteola</name>
    <dbReference type="NCBI Taxonomy" id="595692"/>
    <lineage>
        <taxon>Bacteria</taxon>
        <taxon>Pseudomonadati</taxon>
        <taxon>Verrucomicrobiota</taxon>
        <taxon>Verrucomicrobiia</taxon>
        <taxon>Verrucomicrobiales</taxon>
        <taxon>Verrucomicrobiaceae</taxon>
        <taxon>Haloferula</taxon>
    </lineage>
</organism>
<protein>
    <submittedName>
        <fullName evidence="4">RND family efflux transporter MFP subunit</fullName>
    </submittedName>
</protein>
<name>A0A840UWI2_9BACT</name>
<dbReference type="EMBL" id="JACHFD010000001">
    <property type="protein sequence ID" value="MBB5350085.1"/>
    <property type="molecule type" value="Genomic_DNA"/>
</dbReference>
<accession>A0A840UWI2</accession>
<keyword evidence="2" id="KW-0175">Coiled coil</keyword>
<dbReference type="RefSeq" id="WP_184015110.1">
    <property type="nucleotide sequence ID" value="NZ_JACHFD010000001.1"/>
</dbReference>
<dbReference type="AlphaFoldDB" id="A0A840UWI2"/>
<evidence type="ECO:0000313" key="5">
    <source>
        <dbReference type="Proteomes" id="UP000557717"/>
    </source>
</evidence>
<evidence type="ECO:0000256" key="2">
    <source>
        <dbReference type="SAM" id="Coils"/>
    </source>
</evidence>
<dbReference type="InterPro" id="IPR006143">
    <property type="entry name" value="RND_pump_MFP"/>
</dbReference>
<dbReference type="PANTHER" id="PTHR30469:SF12">
    <property type="entry name" value="MULTIDRUG RESISTANCE PROTEIN MDTA"/>
    <property type="match status" value="1"/>
</dbReference>
<dbReference type="Gene3D" id="2.40.30.170">
    <property type="match status" value="1"/>
</dbReference>
<dbReference type="Proteomes" id="UP000557717">
    <property type="component" value="Unassembled WGS sequence"/>
</dbReference>
<evidence type="ECO:0000256" key="1">
    <source>
        <dbReference type="ARBA" id="ARBA00009477"/>
    </source>
</evidence>
<dbReference type="Gene3D" id="2.40.50.100">
    <property type="match status" value="1"/>
</dbReference>
<gene>
    <name evidence="4" type="ORF">HNR46_000306</name>
</gene>
<comment type="similarity">
    <text evidence="1">Belongs to the membrane fusion protein (MFP) (TC 8.A.1) family.</text>
</comment>
<dbReference type="SUPFAM" id="SSF111369">
    <property type="entry name" value="HlyD-like secretion proteins"/>
    <property type="match status" value="1"/>
</dbReference>
<feature type="domain" description="Multidrug resistance protein MdtA-like barrel-sandwich hybrid" evidence="3">
    <location>
        <begin position="69"/>
        <end position="209"/>
    </location>
</feature>
<comment type="caution">
    <text evidence="4">The sequence shown here is derived from an EMBL/GenBank/DDBJ whole genome shotgun (WGS) entry which is preliminary data.</text>
</comment>
<dbReference type="PANTHER" id="PTHR30469">
    <property type="entry name" value="MULTIDRUG RESISTANCE PROTEIN MDTA"/>
    <property type="match status" value="1"/>
</dbReference>
<dbReference type="Pfam" id="PF25917">
    <property type="entry name" value="BSH_RND"/>
    <property type="match status" value="1"/>
</dbReference>
<keyword evidence="5" id="KW-1185">Reference proteome</keyword>
<dbReference type="InterPro" id="IPR058625">
    <property type="entry name" value="MdtA-like_BSH"/>
</dbReference>
<dbReference type="Gene3D" id="1.10.287.470">
    <property type="entry name" value="Helix hairpin bin"/>
    <property type="match status" value="1"/>
</dbReference>
<evidence type="ECO:0000259" key="3">
    <source>
        <dbReference type="Pfam" id="PF25917"/>
    </source>
</evidence>
<proteinExistence type="inferred from homology"/>